<reference evidence="2" key="1">
    <citation type="submission" date="2019-03" db="EMBL/GenBank/DDBJ databases">
        <authorList>
            <person name="Mank J."/>
            <person name="Almeida P."/>
        </authorList>
    </citation>
    <scope>NUCLEOTIDE SEQUENCE</scope>
    <source>
        <strain evidence="2">78183</strain>
    </source>
</reference>
<name>A0A6N2NLS2_SALVM</name>
<evidence type="ECO:0000313" key="2">
    <source>
        <dbReference type="EMBL" id="VFU66049.1"/>
    </source>
</evidence>
<keyword evidence="1" id="KW-0472">Membrane</keyword>
<feature type="transmembrane region" description="Helical" evidence="1">
    <location>
        <begin position="65"/>
        <end position="83"/>
    </location>
</feature>
<organism evidence="2">
    <name type="scientific">Salix viminalis</name>
    <name type="common">Common osier</name>
    <name type="synonym">Basket willow</name>
    <dbReference type="NCBI Taxonomy" id="40686"/>
    <lineage>
        <taxon>Eukaryota</taxon>
        <taxon>Viridiplantae</taxon>
        <taxon>Streptophyta</taxon>
        <taxon>Embryophyta</taxon>
        <taxon>Tracheophyta</taxon>
        <taxon>Spermatophyta</taxon>
        <taxon>Magnoliopsida</taxon>
        <taxon>eudicotyledons</taxon>
        <taxon>Gunneridae</taxon>
        <taxon>Pentapetalae</taxon>
        <taxon>rosids</taxon>
        <taxon>fabids</taxon>
        <taxon>Malpighiales</taxon>
        <taxon>Salicaceae</taxon>
        <taxon>Saliceae</taxon>
        <taxon>Salix</taxon>
    </lineage>
</organism>
<dbReference type="EMBL" id="CAADRP010002318">
    <property type="protein sequence ID" value="VFU66049.1"/>
    <property type="molecule type" value="Genomic_DNA"/>
</dbReference>
<dbReference type="AlphaFoldDB" id="A0A6N2NLS2"/>
<keyword evidence="1" id="KW-1133">Transmembrane helix</keyword>
<evidence type="ECO:0000256" key="1">
    <source>
        <dbReference type="SAM" id="Phobius"/>
    </source>
</evidence>
<keyword evidence="1" id="KW-0812">Transmembrane</keyword>
<protein>
    <submittedName>
        <fullName evidence="2">Uncharacterized protein</fullName>
    </submittedName>
</protein>
<sequence length="97" mass="11621">MLSEKLDWRFAVCNRCFTWVHSHDALPLKCPLLLSLKYRAWPCWAYSVVRFYCSYINQTPRIYSLFRLGFSLSYYLSVFSFFLSSYKSKCPIELDEC</sequence>
<accession>A0A6N2NLS2</accession>
<gene>
    <name evidence="2" type="ORF">SVIM_LOCUS509871</name>
</gene>
<proteinExistence type="predicted"/>